<reference evidence="4 5" key="1">
    <citation type="submission" date="2016-10" db="EMBL/GenBank/DDBJ databases">
        <title>Draft genome sequence of Coniochaeta ligniaria NRRL30616, a lignocellulolytic fungus for bioabatement of inhibitors in plant biomass hydrolysates.</title>
        <authorList>
            <consortium name="DOE Joint Genome Institute"/>
            <person name="Jimenez D.J."/>
            <person name="Hector R.E."/>
            <person name="Riley R."/>
            <person name="Sun H."/>
            <person name="Grigoriev I.V."/>
            <person name="Van Elsas J.D."/>
            <person name="Nichols N.N."/>
        </authorList>
    </citation>
    <scope>NUCLEOTIDE SEQUENCE [LARGE SCALE GENOMIC DNA]</scope>
    <source>
        <strain evidence="4 5">NRRL 30616</strain>
    </source>
</reference>
<dbReference type="STRING" id="1408157.A0A1J7J217"/>
<keyword evidence="2" id="KW-0732">Signal</keyword>
<sequence length="410" mass="43741">MYAKNIILLAAASLIADAVAVNVHRHGHGQMHQNQKKDLKIETEFATVTEWVTVTYDPNAPTTTAELKFAAASHSQDYSRTRKFSQVSSSSSTVSAPETSSVSSSVAEPTPSSSSIVEVPTTLIAQVKPTEVEKAPSSTETPVAAPATTEAAAPTTAEAAQPAPTTASASAAPASTGGKKRGLAYNDPSLLSGFVGDNTKVSWCYNWGQTNDQQQSIEFIPMLWSPTHASTWETNANKAIAAGSSALLSFNEPDNAGQANMDPASAATAHIQYMNPFKGKARISTPAITNSGTDGQGISWLTQWVTACAGNCHYDFAAVHWYSDYTDTFLQHLKDVYAAVQVPVWVTEFAPVGNSVDYNTFLATVVHELDNNPDYAFVERYSFFMVSDGEDRLVTGGQPNTLGNTFAYAS</sequence>
<evidence type="ECO:0000313" key="5">
    <source>
        <dbReference type="Proteomes" id="UP000182658"/>
    </source>
</evidence>
<dbReference type="InterPro" id="IPR024655">
    <property type="entry name" value="Asl1_glyco_hydro_catalytic"/>
</dbReference>
<dbReference type="PANTHER" id="PTHR34154:SF13">
    <property type="entry name" value="ASL1-LIKE GLYCOSYL HYDROLASE CATALYTIC DOMAIN-CONTAINING PROTEIN"/>
    <property type="match status" value="1"/>
</dbReference>
<feature type="region of interest" description="Disordered" evidence="1">
    <location>
        <begin position="84"/>
        <end position="180"/>
    </location>
</feature>
<dbReference type="OrthoDB" id="43654at2759"/>
<dbReference type="GO" id="GO:0071966">
    <property type="term" value="P:fungal-type cell wall polysaccharide metabolic process"/>
    <property type="evidence" value="ECO:0007669"/>
    <property type="project" value="TreeGrafter"/>
</dbReference>
<dbReference type="GO" id="GO:0009277">
    <property type="term" value="C:fungal-type cell wall"/>
    <property type="evidence" value="ECO:0007669"/>
    <property type="project" value="TreeGrafter"/>
</dbReference>
<evidence type="ECO:0000256" key="2">
    <source>
        <dbReference type="SAM" id="SignalP"/>
    </source>
</evidence>
<dbReference type="AlphaFoldDB" id="A0A1J7J217"/>
<feature type="compositionally biased region" description="Low complexity" evidence="1">
    <location>
        <begin position="88"/>
        <end position="115"/>
    </location>
</feature>
<feature type="domain" description="Asl1-like glycosyl hydrolase catalytic" evidence="3">
    <location>
        <begin position="182"/>
        <end position="405"/>
    </location>
</feature>
<feature type="compositionally biased region" description="Low complexity" evidence="1">
    <location>
        <begin position="135"/>
        <end position="176"/>
    </location>
</feature>
<feature type="signal peptide" evidence="2">
    <location>
        <begin position="1"/>
        <end position="20"/>
    </location>
</feature>
<dbReference type="Pfam" id="PF11790">
    <property type="entry name" value="Glyco_hydro_cc"/>
    <property type="match status" value="1"/>
</dbReference>
<dbReference type="InterPro" id="IPR017853">
    <property type="entry name" value="GH"/>
</dbReference>
<organism evidence="4 5">
    <name type="scientific">Coniochaeta ligniaria NRRL 30616</name>
    <dbReference type="NCBI Taxonomy" id="1408157"/>
    <lineage>
        <taxon>Eukaryota</taxon>
        <taxon>Fungi</taxon>
        <taxon>Dikarya</taxon>
        <taxon>Ascomycota</taxon>
        <taxon>Pezizomycotina</taxon>
        <taxon>Sordariomycetes</taxon>
        <taxon>Sordariomycetidae</taxon>
        <taxon>Coniochaetales</taxon>
        <taxon>Coniochaetaceae</taxon>
        <taxon>Coniochaeta</taxon>
    </lineage>
</organism>
<evidence type="ECO:0000313" key="4">
    <source>
        <dbReference type="EMBL" id="OIW27361.1"/>
    </source>
</evidence>
<dbReference type="EMBL" id="KV875099">
    <property type="protein sequence ID" value="OIW27361.1"/>
    <property type="molecule type" value="Genomic_DNA"/>
</dbReference>
<dbReference type="SUPFAM" id="SSF51445">
    <property type="entry name" value="(Trans)glycosidases"/>
    <property type="match status" value="1"/>
</dbReference>
<feature type="chain" id="PRO_5012882309" description="Asl1-like glycosyl hydrolase catalytic domain-containing protein" evidence="2">
    <location>
        <begin position="21"/>
        <end position="410"/>
    </location>
</feature>
<evidence type="ECO:0000256" key="1">
    <source>
        <dbReference type="SAM" id="MobiDB-lite"/>
    </source>
</evidence>
<accession>A0A1J7J217</accession>
<proteinExistence type="predicted"/>
<dbReference type="InParanoid" id="A0A1J7J217"/>
<dbReference type="InterPro" id="IPR053183">
    <property type="entry name" value="ASL1"/>
</dbReference>
<evidence type="ECO:0000259" key="3">
    <source>
        <dbReference type="Pfam" id="PF11790"/>
    </source>
</evidence>
<gene>
    <name evidence="4" type="ORF">CONLIGDRAFT_705138</name>
</gene>
<protein>
    <recommendedName>
        <fullName evidence="3">Asl1-like glycosyl hydrolase catalytic domain-containing protein</fullName>
    </recommendedName>
</protein>
<name>A0A1J7J217_9PEZI</name>
<dbReference type="PANTHER" id="PTHR34154">
    <property type="entry name" value="ALKALI-SENSITIVE LINKAGE PROTEIN 1"/>
    <property type="match status" value="1"/>
</dbReference>
<dbReference type="Gene3D" id="3.20.20.80">
    <property type="entry name" value="Glycosidases"/>
    <property type="match status" value="1"/>
</dbReference>
<dbReference type="Proteomes" id="UP000182658">
    <property type="component" value="Unassembled WGS sequence"/>
</dbReference>
<keyword evidence="5" id="KW-1185">Reference proteome</keyword>